<dbReference type="GO" id="GO:0006281">
    <property type="term" value="P:DNA repair"/>
    <property type="evidence" value="ECO:0007669"/>
    <property type="project" value="InterPro"/>
</dbReference>
<comment type="similarity">
    <text evidence="2">Belongs to the replication factor A protein 3 family.</text>
</comment>
<evidence type="ECO:0000313" key="5">
    <source>
        <dbReference type="Proteomes" id="UP001211907"/>
    </source>
</evidence>
<dbReference type="Gene3D" id="2.40.50.140">
    <property type="entry name" value="Nucleic acid-binding proteins"/>
    <property type="match status" value="1"/>
</dbReference>
<name>A0AAD5SWB3_9FUNG</name>
<dbReference type="GO" id="GO:0006310">
    <property type="term" value="P:DNA recombination"/>
    <property type="evidence" value="ECO:0007669"/>
    <property type="project" value="InterPro"/>
</dbReference>
<dbReference type="Pfam" id="PF08661">
    <property type="entry name" value="Rep_fac-A_3"/>
    <property type="match status" value="1"/>
</dbReference>
<dbReference type="GO" id="GO:0003677">
    <property type="term" value="F:DNA binding"/>
    <property type="evidence" value="ECO:0007669"/>
    <property type="project" value="InterPro"/>
</dbReference>
<dbReference type="InterPro" id="IPR013970">
    <property type="entry name" value="Rfa2"/>
</dbReference>
<evidence type="ECO:0000313" key="4">
    <source>
        <dbReference type="EMBL" id="KAJ3094133.1"/>
    </source>
</evidence>
<dbReference type="EMBL" id="JADGJH010002908">
    <property type="protein sequence ID" value="KAJ3094133.1"/>
    <property type="molecule type" value="Genomic_DNA"/>
</dbReference>
<dbReference type="GO" id="GO:0006260">
    <property type="term" value="P:DNA replication"/>
    <property type="evidence" value="ECO:0007669"/>
    <property type="project" value="InterPro"/>
</dbReference>
<evidence type="ECO:0008006" key="6">
    <source>
        <dbReference type="Google" id="ProtNLM"/>
    </source>
</evidence>
<keyword evidence="3" id="KW-0539">Nucleus</keyword>
<comment type="caution">
    <text evidence="4">The sequence shown here is derived from an EMBL/GenBank/DDBJ whole genome shotgun (WGS) entry which is preliminary data.</text>
</comment>
<proteinExistence type="inferred from homology"/>
<dbReference type="Proteomes" id="UP001211907">
    <property type="component" value="Unassembled WGS sequence"/>
</dbReference>
<keyword evidence="5" id="KW-1185">Reference proteome</keyword>
<protein>
    <recommendedName>
        <fullName evidence="6">Replication factor A protein 3</fullName>
    </recommendedName>
</protein>
<evidence type="ECO:0000256" key="3">
    <source>
        <dbReference type="ARBA" id="ARBA00023242"/>
    </source>
</evidence>
<dbReference type="SUPFAM" id="SSF50249">
    <property type="entry name" value="Nucleic acid-binding proteins"/>
    <property type="match status" value="1"/>
</dbReference>
<sequence length="103" mass="10820">MSHRVTATSINGHVGRSAALVGRVVSFSGSYAIVEAADGGQVNVALLPGSAIDTDGVVVEIVGVVNHDFSITEQASSKFESNDYDTNAYLRFLAIAEKYSDVI</sequence>
<dbReference type="GO" id="GO:0031981">
    <property type="term" value="C:nuclear lumen"/>
    <property type="evidence" value="ECO:0007669"/>
    <property type="project" value="UniProtKB-ARBA"/>
</dbReference>
<organism evidence="4 5">
    <name type="scientific">Physocladia obscura</name>
    <dbReference type="NCBI Taxonomy" id="109957"/>
    <lineage>
        <taxon>Eukaryota</taxon>
        <taxon>Fungi</taxon>
        <taxon>Fungi incertae sedis</taxon>
        <taxon>Chytridiomycota</taxon>
        <taxon>Chytridiomycota incertae sedis</taxon>
        <taxon>Chytridiomycetes</taxon>
        <taxon>Chytridiales</taxon>
        <taxon>Chytriomycetaceae</taxon>
        <taxon>Physocladia</taxon>
    </lineage>
</organism>
<evidence type="ECO:0000256" key="2">
    <source>
        <dbReference type="ARBA" id="ARBA00009761"/>
    </source>
</evidence>
<evidence type="ECO:0000256" key="1">
    <source>
        <dbReference type="ARBA" id="ARBA00004123"/>
    </source>
</evidence>
<gene>
    <name evidence="4" type="ORF">HK100_006261</name>
</gene>
<dbReference type="InterPro" id="IPR012340">
    <property type="entry name" value="NA-bd_OB-fold"/>
</dbReference>
<comment type="subcellular location">
    <subcellularLocation>
        <location evidence="1">Nucleus</location>
    </subcellularLocation>
</comment>
<reference evidence="4" key="1">
    <citation type="submission" date="2020-05" db="EMBL/GenBank/DDBJ databases">
        <title>Phylogenomic resolution of chytrid fungi.</title>
        <authorList>
            <person name="Stajich J.E."/>
            <person name="Amses K."/>
            <person name="Simmons R."/>
            <person name="Seto K."/>
            <person name="Myers J."/>
            <person name="Bonds A."/>
            <person name="Quandt C.A."/>
            <person name="Barry K."/>
            <person name="Liu P."/>
            <person name="Grigoriev I."/>
            <person name="Longcore J.E."/>
            <person name="James T.Y."/>
        </authorList>
    </citation>
    <scope>NUCLEOTIDE SEQUENCE</scope>
    <source>
        <strain evidence="4">JEL0513</strain>
    </source>
</reference>
<accession>A0AAD5SWB3</accession>
<dbReference type="AlphaFoldDB" id="A0AAD5SWB3"/>